<dbReference type="InterPro" id="IPR050708">
    <property type="entry name" value="T6SS_VgrG/RHS"/>
</dbReference>
<sequence>MSRHATGVSAASGLRASVLTLAGLLLVLIPQAVLAYGTYSFCAPSPSPGGNMVQWACTCPDANGDTGTLFCNGNDPNVSCHLRTCMYPPNGSQTDIGNYNCCPTGITCGSNAVAFQVTGESCAGPDWPCELGAECNDPNDICKTGTCKASLDGVLSSGEAVEAKAECVLNPYSACDDEDPDSCDSVGGYGLAGDPVVVAARSTRHPVTDVEVQSALGGISLERTYVSSARTWASHQSLGVAGGPYLPRPFGAAAESRESLHWWHNFYSFVFPTADGSGELWQVREGNGKLLEFTGCARSPTSCMAQPEARSRESADRLVWESTGPSSGYFVLHKPGVGRFFFEAVWSPTGSATSPHTRYFLTRIEDAQHASAGGLARTRATLSYAAPGGLTCPGLGTGPSAGVPFLYEVSSAEGTRLRFSYRVLPSARAEVGQECVLAGVSLVGDAGTTTPLVEYTYAPTGAVTEVGGRLAQATWPQKGGLTEGYAYTDTDGTPVWKVTRGGSPQTKHLYQAGYVTYDSESLTGWFEINVQVNGRTTGTCDTSSSPACLERVVTSVSQYGYKGDAMGYAGWKSLTYTHERTSFARAPRVKSIGEGCSGTSCTRMQEYLWDTLSNGSTVNRAMKGWGGGWTTRDWAVPGGGGATSLPELRSVSVGATAADGTGALATTRYAYTASTAGVGVVLGERLRTEEKRESLLQVGTDTVVRNVYDPLTNRLKAVIRSGYTEDLGSGGTAPVPALKHQATFYFTRRVCSGGTVDDALGRVLEIHGPCWVDGPSATDCSASLNAGVPVTQYEYWPAGTGTLNANRLKKTSRYPQLASATSCAGQPVLETQYAEYDARGNPRHVTDENGIATAYTYEEDRVTSITTQGTTWEYLYDNGMLTAVHFPRGDYERFCYRDSSFGHCTGSWVGKLTMRVKQAVLNSYQWLEEVHYDYRVDRKVFREMFHYNGGGDAERRSRNFEADTNGNPAYELVGGRYGNTAWYLRPKLYDGASRLVGVGLAYNSPPALCGGLGGDGRPVSPLCSALSYDRADRLTGADEYPEIGTRTGGTRTCMAYDVHGNMKSVRSGCPASGSGGDCSACSQPESLYRHDDFGNLIAAKLPWQGGDGWTRYVHDAAGNLLGKQTPQMAADGEHLAYAYDALGRRVSAVRVVGGSSPSTETLYALGYDNASAPDPSCPQPVNTRGRMLFRNDSFGQTWFSYDAWGRVTKEIRARRSTGGTFTCPSDTPGSTLHTTYTYSASGDLLSVAYPYGHRVTNAYAIYPYTTVPSDRISDVTLERWDGAAWVSLASISNIVWEPFGDVRAYRVNSPGASTSRNVEYFLGDNTSAIPTSPCTESAPTYTDYTGRLHSLWISSGAFSWSGGTGDVFRRTYAWQGDELIQEDTCLLGATTPITEKYVYDGLGRLKGASRPVGNFAATGGTFEARNYGYDGRGNRTAQAEDGTLLTLTHGTGPMVDRLDRRQGSAAGSMLDFRYLYDADGRAKEKRWVEVNGTPVHRLQFNLGPSVGGASETVFRSVDVNGSTYEYFYDAMGRRRLKRYPTTAEDEFFYDLNHELLVDRGNPSVIPPPGGFTQYVDDTYVWLGNRPVMVVRGQLTSQMARVSNPTSDCSRNGEPAACGVYFPVTDSLGKVVVMLDAAGKVAGAADYEPFGHVNRVSLHRESPHPLPGTDGGAAQESLLAEMRQPVAADGGVVIRERALFHLLDTGNVAHVELRDMADGGVLATGVTGSAVGQRWSPWVEPAQGQSSIMLVTTSPAGTQPRAGVVAEGYEYQRYQRGGQPFWTALRFPGQYHDAETDLFENWNRYYDPSMGRYLQPEPLLQRPEWLEGRLFSGLATPAYSYAGNNPIGRKDPNGLFDTGSSTKPDEECQGWSEALKRARKIAGCDDDYKCDTKNKCQKRIQACSAGCNICENLRPGSGPETKFGLLPQGHDPAYAATKPNFFSGWSTKFDQKTVCGNVNLLAQIMIHEAVHACQGAGGSEGSFDKADTLQRGRAGCYTNEIAPFGGDKNCGD</sequence>
<gene>
    <name evidence="1" type="ORF">D7V93_27730</name>
</gene>
<comment type="caution">
    <text evidence="1">The sequence shown here is derived from an EMBL/GenBank/DDBJ whole genome shotgun (WGS) entry which is preliminary data.</text>
</comment>
<evidence type="ECO:0000313" key="1">
    <source>
        <dbReference type="EMBL" id="RKH52625.1"/>
    </source>
</evidence>
<protein>
    <recommendedName>
        <fullName evidence="3">RHS repeat-associated core domain-containing protein</fullName>
    </recommendedName>
</protein>
<dbReference type="Pfam" id="PF05593">
    <property type="entry name" value="RHS_repeat"/>
    <property type="match status" value="1"/>
</dbReference>
<dbReference type="EMBL" id="RAWB01000351">
    <property type="protein sequence ID" value="RKH52625.1"/>
    <property type="molecule type" value="Genomic_DNA"/>
</dbReference>
<keyword evidence="2" id="KW-1185">Reference proteome</keyword>
<organism evidence="1 2">
    <name type="scientific">Corallococcus llansteffanensis</name>
    <dbReference type="NCBI Taxonomy" id="2316731"/>
    <lineage>
        <taxon>Bacteria</taxon>
        <taxon>Pseudomonadati</taxon>
        <taxon>Myxococcota</taxon>
        <taxon>Myxococcia</taxon>
        <taxon>Myxococcales</taxon>
        <taxon>Cystobacterineae</taxon>
        <taxon>Myxococcaceae</taxon>
        <taxon>Corallococcus</taxon>
    </lineage>
</organism>
<proteinExistence type="predicted"/>
<dbReference type="Proteomes" id="UP000272888">
    <property type="component" value="Unassembled WGS sequence"/>
</dbReference>
<dbReference type="InterPro" id="IPR031325">
    <property type="entry name" value="RHS_repeat"/>
</dbReference>
<evidence type="ECO:0000313" key="2">
    <source>
        <dbReference type="Proteomes" id="UP000272888"/>
    </source>
</evidence>
<dbReference type="PANTHER" id="PTHR32305:SF15">
    <property type="entry name" value="PROTEIN RHSA-RELATED"/>
    <property type="match status" value="1"/>
</dbReference>
<dbReference type="PANTHER" id="PTHR32305">
    <property type="match status" value="1"/>
</dbReference>
<dbReference type="InterPro" id="IPR022385">
    <property type="entry name" value="Rhs_assc_core"/>
</dbReference>
<dbReference type="Gene3D" id="2.180.10.10">
    <property type="entry name" value="RHS repeat-associated core"/>
    <property type="match status" value="3"/>
</dbReference>
<accession>A0A3A8PGD0</accession>
<evidence type="ECO:0008006" key="3">
    <source>
        <dbReference type="Google" id="ProtNLM"/>
    </source>
</evidence>
<name>A0A3A8PGD0_9BACT</name>
<reference evidence="2" key="1">
    <citation type="submission" date="2018-09" db="EMBL/GenBank/DDBJ databases">
        <authorList>
            <person name="Livingstone P.G."/>
            <person name="Whitworth D.E."/>
        </authorList>
    </citation>
    <scope>NUCLEOTIDE SEQUENCE [LARGE SCALE GENOMIC DNA]</scope>
    <source>
        <strain evidence="2">CA051B</strain>
    </source>
</reference>
<dbReference type="NCBIfam" id="TIGR03696">
    <property type="entry name" value="Rhs_assc_core"/>
    <property type="match status" value="1"/>
</dbReference>